<proteinExistence type="predicted"/>
<evidence type="ECO:0000256" key="3">
    <source>
        <dbReference type="ARBA" id="ARBA00022448"/>
    </source>
</evidence>
<comment type="caution">
    <text evidence="13">The sequence shown here is derived from an EMBL/GenBank/DDBJ whole genome shotgun (WGS) entry which is preliminary data.</text>
</comment>
<evidence type="ECO:0000256" key="6">
    <source>
        <dbReference type="ARBA" id="ARBA00022729"/>
    </source>
</evidence>
<evidence type="ECO:0000313" key="13">
    <source>
        <dbReference type="EMBL" id="RJG06925.1"/>
    </source>
</evidence>
<dbReference type="Proteomes" id="UP000285190">
    <property type="component" value="Unassembled WGS sequence"/>
</dbReference>
<dbReference type="GO" id="GO:0009279">
    <property type="term" value="C:cell outer membrane"/>
    <property type="evidence" value="ECO:0007669"/>
    <property type="project" value="UniProtKB-SubCell"/>
</dbReference>
<dbReference type="InterPro" id="IPR033900">
    <property type="entry name" value="Gram_neg_porin_domain"/>
</dbReference>
<keyword evidence="10" id="KW-0998">Cell outer membrane</keyword>
<dbReference type="GO" id="GO:0015288">
    <property type="term" value="F:porin activity"/>
    <property type="evidence" value="ECO:0007669"/>
    <property type="project" value="UniProtKB-KW"/>
</dbReference>
<keyword evidence="14" id="KW-1185">Reference proteome</keyword>
<dbReference type="AlphaFoldDB" id="A0A418X3D3"/>
<accession>A0A418X3D3</accession>
<evidence type="ECO:0000256" key="2">
    <source>
        <dbReference type="ARBA" id="ARBA00011233"/>
    </source>
</evidence>
<dbReference type="RefSeq" id="WP_119739936.1">
    <property type="nucleotide sequence ID" value="NZ_QYUN01000002.1"/>
</dbReference>
<dbReference type="SUPFAM" id="SSF56935">
    <property type="entry name" value="Porins"/>
    <property type="match status" value="1"/>
</dbReference>
<dbReference type="PANTHER" id="PTHR34501">
    <property type="entry name" value="PROTEIN YDDL-RELATED"/>
    <property type="match status" value="1"/>
</dbReference>
<dbReference type="EMBL" id="QYUN01000002">
    <property type="protein sequence ID" value="RJG06925.1"/>
    <property type="molecule type" value="Genomic_DNA"/>
</dbReference>
<keyword evidence="4" id="KW-1134">Transmembrane beta strand</keyword>
<dbReference type="GO" id="GO:0046930">
    <property type="term" value="C:pore complex"/>
    <property type="evidence" value="ECO:0007669"/>
    <property type="project" value="UniProtKB-KW"/>
</dbReference>
<gene>
    <name evidence="13" type="ORF">D3870_13780</name>
</gene>
<keyword evidence="7" id="KW-0406">Ion transport</keyword>
<feature type="chain" id="PRO_5019079646" evidence="11">
    <location>
        <begin position="21"/>
        <end position="418"/>
    </location>
</feature>
<evidence type="ECO:0000256" key="11">
    <source>
        <dbReference type="SAM" id="SignalP"/>
    </source>
</evidence>
<evidence type="ECO:0000256" key="4">
    <source>
        <dbReference type="ARBA" id="ARBA00022452"/>
    </source>
</evidence>
<evidence type="ECO:0000259" key="12">
    <source>
        <dbReference type="Pfam" id="PF13609"/>
    </source>
</evidence>
<dbReference type="InterPro" id="IPR023614">
    <property type="entry name" value="Porin_dom_sf"/>
</dbReference>
<keyword evidence="8" id="KW-0626">Porin</keyword>
<keyword evidence="3" id="KW-0813">Transport</keyword>
<feature type="domain" description="Porin" evidence="12">
    <location>
        <begin position="8"/>
        <end position="383"/>
    </location>
</feature>
<keyword evidence="5" id="KW-0812">Transmembrane</keyword>
<evidence type="ECO:0000256" key="7">
    <source>
        <dbReference type="ARBA" id="ARBA00023065"/>
    </source>
</evidence>
<name>A0A418X3D3_9BURK</name>
<dbReference type="Gene3D" id="2.40.160.10">
    <property type="entry name" value="Porin"/>
    <property type="match status" value="1"/>
</dbReference>
<comment type="subcellular location">
    <subcellularLocation>
        <location evidence="1">Cell outer membrane</location>
        <topology evidence="1">Multi-pass membrane protein</topology>
    </subcellularLocation>
</comment>
<protein>
    <submittedName>
        <fullName evidence="13">Porin</fullName>
    </submittedName>
</protein>
<evidence type="ECO:0000313" key="14">
    <source>
        <dbReference type="Proteomes" id="UP000285190"/>
    </source>
</evidence>
<keyword evidence="6 11" id="KW-0732">Signal</keyword>
<dbReference type="PRINTS" id="PR00184">
    <property type="entry name" value="NEISSPPORIN"/>
</dbReference>
<keyword evidence="9" id="KW-0472">Membrane</keyword>
<evidence type="ECO:0000256" key="8">
    <source>
        <dbReference type="ARBA" id="ARBA00023114"/>
    </source>
</evidence>
<evidence type="ECO:0000256" key="9">
    <source>
        <dbReference type="ARBA" id="ARBA00023136"/>
    </source>
</evidence>
<evidence type="ECO:0000256" key="1">
    <source>
        <dbReference type="ARBA" id="ARBA00004571"/>
    </source>
</evidence>
<organism evidence="13 14">
    <name type="scientific">Noviherbaspirillum cavernae</name>
    <dbReference type="NCBI Taxonomy" id="2320862"/>
    <lineage>
        <taxon>Bacteria</taxon>
        <taxon>Pseudomonadati</taxon>
        <taxon>Pseudomonadota</taxon>
        <taxon>Betaproteobacteria</taxon>
        <taxon>Burkholderiales</taxon>
        <taxon>Oxalobacteraceae</taxon>
        <taxon>Noviherbaspirillum</taxon>
    </lineage>
</organism>
<feature type="signal peptide" evidence="11">
    <location>
        <begin position="1"/>
        <end position="20"/>
    </location>
</feature>
<sequence length="418" mass="43486">MRVKILASLVGSLFALPAAAQTSIQIYGIVDGGVQISDFGGGKQYNLASGIAEGSRIGFSGSEDLGGGYKAIFTLESRFEVDTGDNKNGFIGKNPAFALMNGAPLPPSVSLAIATALGQNNAVVNSNGALFDRTAQVGLVTPIGGFLFGRQYTPAYEVFAMADTFETGSAGGWGSIAGGIGSLYTPGVAIRVNNAMQYRIELPSGFGASLMYSPEKNATGSLGVSERFLAGGVRYKAKGFNVGIAYNTEDNATGSKSLTSTVIGGSYGWGDFRFYAGYMKMKNDNPSLATALGPTITAALGPAGAPLVPGTLATLNSNARLDGSTYTLGMHYRIGAGRLMGALSRTTDDIIANANVTMISLGYDYNMSKRTDLYIFYAHANNQSNAQYALGGGGYGGGFTTQRGENANALQLGMRHRF</sequence>
<dbReference type="InterPro" id="IPR002299">
    <property type="entry name" value="Porin_Neis"/>
</dbReference>
<dbReference type="PANTHER" id="PTHR34501:SF9">
    <property type="entry name" value="MAJOR OUTER MEMBRANE PROTEIN P.IA"/>
    <property type="match status" value="1"/>
</dbReference>
<evidence type="ECO:0000256" key="5">
    <source>
        <dbReference type="ARBA" id="ARBA00022692"/>
    </source>
</evidence>
<comment type="subunit">
    <text evidence="2">Homotrimer.</text>
</comment>
<dbReference type="GO" id="GO:0006811">
    <property type="term" value="P:monoatomic ion transport"/>
    <property type="evidence" value="ECO:0007669"/>
    <property type="project" value="UniProtKB-KW"/>
</dbReference>
<reference evidence="13 14" key="1">
    <citation type="submission" date="2018-09" db="EMBL/GenBank/DDBJ databases">
        <authorList>
            <person name="Zhu H."/>
        </authorList>
    </citation>
    <scope>NUCLEOTIDE SEQUENCE [LARGE SCALE GENOMIC DNA]</scope>
    <source>
        <strain evidence="13 14">K2R10-39</strain>
    </source>
</reference>
<dbReference type="Pfam" id="PF13609">
    <property type="entry name" value="Porin_4"/>
    <property type="match status" value="1"/>
</dbReference>
<evidence type="ECO:0000256" key="10">
    <source>
        <dbReference type="ARBA" id="ARBA00023237"/>
    </source>
</evidence>
<dbReference type="InterPro" id="IPR050298">
    <property type="entry name" value="Gram-neg_bact_OMP"/>
</dbReference>
<dbReference type="OrthoDB" id="5289162at2"/>
<dbReference type="CDD" id="cd00342">
    <property type="entry name" value="gram_neg_porins"/>
    <property type="match status" value="1"/>
</dbReference>